<evidence type="ECO:0008006" key="3">
    <source>
        <dbReference type="Google" id="ProtNLM"/>
    </source>
</evidence>
<name>A0ABU5BPD7_9PSED</name>
<dbReference type="RefSeq" id="WP_093437958.1">
    <property type="nucleotide sequence ID" value="NZ_JASFAG010000002.1"/>
</dbReference>
<dbReference type="Proteomes" id="UP001287024">
    <property type="component" value="Unassembled WGS sequence"/>
</dbReference>
<gene>
    <name evidence="1" type="ORF">QMK45_19345</name>
</gene>
<proteinExistence type="predicted"/>
<organism evidence="1 2">
    <name type="scientific">Pseudomonas zeae</name>
    <dbReference type="NCBI Taxonomy" id="2745510"/>
    <lineage>
        <taxon>Bacteria</taxon>
        <taxon>Pseudomonadati</taxon>
        <taxon>Pseudomonadota</taxon>
        <taxon>Gammaproteobacteria</taxon>
        <taxon>Pseudomonadales</taxon>
        <taxon>Pseudomonadaceae</taxon>
        <taxon>Pseudomonas</taxon>
    </lineage>
</organism>
<reference evidence="1 2" key="1">
    <citation type="submission" date="2023-05" db="EMBL/GenBank/DDBJ databases">
        <title>Siderophore-mediated competition between Bacillus subtilis and Pseudomonas marginalis.</title>
        <authorList>
            <person name="Lyng M."/>
            <person name="Joergensen J.P.B."/>
            <person name="Schostag M.D."/>
            <person name="Jarmusch S.A."/>
            <person name="Aguilar D.K.C."/>
            <person name="Andrade C.N.L."/>
            <person name="Kovacs A.T."/>
        </authorList>
    </citation>
    <scope>NUCLEOTIDE SEQUENCE [LARGE SCALE GENOMIC DNA]</scope>
    <source>
        <strain evidence="1 2">P8_72</strain>
    </source>
</reference>
<sequence>MQVITVNARLRRGIRSFQKVLIDQAKPRGKEVWAFPSGDKALCLTYALETDLGEMLFAIPPPWDGRQAHLFKLGFEGGTLSPDAEINIPDGLNRKVSGVLIAGPDGETLIGHRGTFTAFRGRVPRTYAFEHFQDWLIEVEDDGRNADVIAVSSTNSPSIANDIAEFLFKVKRLKEQRKAELGDYAENPVPAPYDEDEVEVESSSKWREQEEFEGSKSYVPRQDKCEYQYLHGPLCNALHRKLDELVKGNSELKVGKHRVDLALVSRATEKAKVIFEVKTSSAMSAQLYAGFGQLAYYRHRFGDIDTKLILVLPASTASDFAAADFFKQANIQVLFGEGGLFENSDGDSLEEVLSGIL</sequence>
<accession>A0ABU5BPD7</accession>
<comment type="caution">
    <text evidence="1">The sequence shown here is derived from an EMBL/GenBank/DDBJ whole genome shotgun (WGS) entry which is preliminary data.</text>
</comment>
<evidence type="ECO:0000313" key="2">
    <source>
        <dbReference type="Proteomes" id="UP001287024"/>
    </source>
</evidence>
<evidence type="ECO:0000313" key="1">
    <source>
        <dbReference type="EMBL" id="MDX9678064.1"/>
    </source>
</evidence>
<dbReference type="EMBL" id="JASFAG010000002">
    <property type="protein sequence ID" value="MDX9678064.1"/>
    <property type="molecule type" value="Genomic_DNA"/>
</dbReference>
<keyword evidence="2" id="KW-1185">Reference proteome</keyword>
<protein>
    <recommendedName>
        <fullName evidence="3">Restriction endonuclease</fullName>
    </recommendedName>
</protein>